<dbReference type="GO" id="GO:0006355">
    <property type="term" value="P:regulation of DNA-templated transcription"/>
    <property type="evidence" value="ECO:0007669"/>
    <property type="project" value="InterPro"/>
</dbReference>
<dbReference type="EMBL" id="FSRU01000001">
    <property type="protein sequence ID" value="SIO21211.1"/>
    <property type="molecule type" value="Genomic_DNA"/>
</dbReference>
<dbReference type="PROSITE" id="PS51755">
    <property type="entry name" value="OMPR_PHOB"/>
    <property type="match status" value="1"/>
</dbReference>
<proteinExistence type="predicted"/>
<organism evidence="4 5">
    <name type="scientific">Paraburkholderia phenazinium</name>
    <dbReference type="NCBI Taxonomy" id="60549"/>
    <lineage>
        <taxon>Bacteria</taxon>
        <taxon>Pseudomonadati</taxon>
        <taxon>Pseudomonadota</taxon>
        <taxon>Betaproteobacteria</taxon>
        <taxon>Burkholderiales</taxon>
        <taxon>Burkholderiaceae</taxon>
        <taxon>Paraburkholderia</taxon>
    </lineage>
</organism>
<evidence type="ECO:0000259" key="3">
    <source>
        <dbReference type="PROSITE" id="PS51755"/>
    </source>
</evidence>
<sequence length="1045" mass="110135">MSLPRLTGQMIAFSRFWLAREVGLLIADGAVIELGTRPFAVLAALLDARGRVLSTAELREIVWPGTHIDANTVQAQISAIRRALNDERDLIVTVPGRGYRFAGEIRLVESPDTGLEPGTVGAGSIAASLATSFMPAGAPGGATAGLPAAAAFGPAVSLASAPPFGTVRSTFLRGARPGSELAASVPTAPVPTSAVASLRSHSIDPSPFVGRHAELSELLALVPTRRIVTLTGASGIGKTRLATEAASRLASHFPDGAVCAALASLAQPDRVINAIAAAVGQEPNARPAEAEGLAEPARLAALIGARRMLLIVDHCDPLSEAAGATIEALVAATRGLHVIATCETPLFIAGESTVAVAPLRVPPEPLNGAPHAASMLDYDALQLLLMRLAHGLKTAGGGAASLDPQQLAPDALAAASLLCRRIDGVPYAVELAAATVAAQVRAGAPVETALATFAAELDAVMTRRTGARRIVLPRAMMVQAMLDLSYAALDAPTRTTLRRLGVFANAFAQEAALAVLGAFDPDYESGPPEAGALEIQLRSLVDAGLINEVDCDGALRLRLPQAVRRFALDALERTRESTDAAAHHAHFVARDMARRFGAGLTSGALHSRHDIDALRAALEWAVSADKAELCADLLDNTAPVWTTLSLVDEYVGWARAALARVDSGSMRRIRDEMRLRAVLARALTLQRSASGEIVASWQRTYELANICADTPYRLRALFSLAMGALEAGEVLRCRELSQAFGEIAAATRWPAVSINARRIEGVMRAYAGEYEEAIRLLSPVAGLSDDATDDTFDDDACHEANAMATGYGLSLHLVARAVLAVTQWLAGEPNVAAPLRSTFRDPIDESEPVACCIALGLACALAALDDDIALAESCAAALVTRARVAGVRRWLRAGLDFRLWLDARRGDQQAAKRVIGNALKRIGREHIYLLDVAFIATLLPRIALQDEPELTASLAATLLGAVTRSERTGELWYVPELLRLSAMVQLANGESTHAVRPLLDEALQRARQQDARRLALRITVDLEALGTISANATGHASIATAERPG</sequence>
<accession>A0A1N6HN74</accession>
<dbReference type="Pfam" id="PF00486">
    <property type="entry name" value="Trans_reg_C"/>
    <property type="match status" value="1"/>
</dbReference>
<dbReference type="InterPro" id="IPR036388">
    <property type="entry name" value="WH-like_DNA-bd_sf"/>
</dbReference>
<dbReference type="InterPro" id="IPR001867">
    <property type="entry name" value="OmpR/PhoB-type_DNA-bd"/>
</dbReference>
<dbReference type="PANTHER" id="PTHR47691">
    <property type="entry name" value="REGULATOR-RELATED"/>
    <property type="match status" value="1"/>
</dbReference>
<reference evidence="4 5" key="1">
    <citation type="submission" date="2016-11" db="EMBL/GenBank/DDBJ databases">
        <authorList>
            <person name="Jaros S."/>
            <person name="Januszkiewicz K."/>
            <person name="Wedrychowicz H."/>
        </authorList>
    </citation>
    <scope>NUCLEOTIDE SEQUENCE [LARGE SCALE GENOMIC DNA]</scope>
    <source>
        <strain evidence="4 5">GAS95</strain>
    </source>
</reference>
<dbReference type="AlphaFoldDB" id="A0A1N6HN74"/>
<keyword evidence="5" id="KW-1185">Reference proteome</keyword>
<dbReference type="InterPro" id="IPR027417">
    <property type="entry name" value="P-loop_NTPase"/>
</dbReference>
<protein>
    <submittedName>
        <fullName evidence="4">Predicted ATPase</fullName>
    </submittedName>
</protein>
<evidence type="ECO:0000313" key="4">
    <source>
        <dbReference type="EMBL" id="SIO21211.1"/>
    </source>
</evidence>
<dbReference type="GO" id="GO:0000160">
    <property type="term" value="P:phosphorelay signal transduction system"/>
    <property type="evidence" value="ECO:0007669"/>
    <property type="project" value="InterPro"/>
</dbReference>
<evidence type="ECO:0000256" key="1">
    <source>
        <dbReference type="ARBA" id="ARBA00023125"/>
    </source>
</evidence>
<dbReference type="InterPro" id="IPR016032">
    <property type="entry name" value="Sig_transdc_resp-reg_C-effctor"/>
</dbReference>
<gene>
    <name evidence="4" type="ORF">SAMN05444165_1481</name>
</gene>
<evidence type="ECO:0000313" key="5">
    <source>
        <dbReference type="Proteomes" id="UP000185151"/>
    </source>
</evidence>
<dbReference type="InterPro" id="IPR041664">
    <property type="entry name" value="AAA_16"/>
</dbReference>
<name>A0A1N6HN74_9BURK</name>
<dbReference type="Gene3D" id="3.40.50.300">
    <property type="entry name" value="P-loop containing nucleotide triphosphate hydrolases"/>
    <property type="match status" value="1"/>
</dbReference>
<dbReference type="PANTHER" id="PTHR47691:SF3">
    <property type="entry name" value="HTH-TYPE TRANSCRIPTIONAL REGULATOR RV0890C-RELATED"/>
    <property type="match status" value="1"/>
</dbReference>
<dbReference type="GO" id="GO:0003677">
    <property type="term" value="F:DNA binding"/>
    <property type="evidence" value="ECO:0007669"/>
    <property type="project" value="UniProtKB-UniRule"/>
</dbReference>
<dbReference type="SUPFAM" id="SSF52540">
    <property type="entry name" value="P-loop containing nucleoside triphosphate hydrolases"/>
    <property type="match status" value="1"/>
</dbReference>
<feature type="domain" description="OmpR/PhoB-type" evidence="3">
    <location>
        <begin position="8"/>
        <end position="103"/>
    </location>
</feature>
<dbReference type="CDD" id="cd00383">
    <property type="entry name" value="trans_reg_C"/>
    <property type="match status" value="1"/>
</dbReference>
<keyword evidence="1 2" id="KW-0238">DNA-binding</keyword>
<feature type="DNA-binding region" description="OmpR/PhoB-type" evidence="2">
    <location>
        <begin position="8"/>
        <end position="103"/>
    </location>
</feature>
<dbReference type="SMART" id="SM00862">
    <property type="entry name" value="Trans_reg_C"/>
    <property type="match status" value="1"/>
</dbReference>
<evidence type="ECO:0000256" key="2">
    <source>
        <dbReference type="PROSITE-ProRule" id="PRU01091"/>
    </source>
</evidence>
<dbReference type="OrthoDB" id="9082352at2"/>
<dbReference type="Gene3D" id="1.10.10.10">
    <property type="entry name" value="Winged helix-like DNA-binding domain superfamily/Winged helix DNA-binding domain"/>
    <property type="match status" value="1"/>
</dbReference>
<dbReference type="Pfam" id="PF13191">
    <property type="entry name" value="AAA_16"/>
    <property type="match status" value="1"/>
</dbReference>
<dbReference type="Proteomes" id="UP000185151">
    <property type="component" value="Unassembled WGS sequence"/>
</dbReference>
<dbReference type="SUPFAM" id="SSF46894">
    <property type="entry name" value="C-terminal effector domain of the bipartite response regulators"/>
    <property type="match status" value="1"/>
</dbReference>